<dbReference type="OrthoDB" id="1377133at2"/>
<dbReference type="RefSeq" id="WP_125012731.1">
    <property type="nucleotide sequence ID" value="NZ_RQVR01000009.1"/>
</dbReference>
<evidence type="ECO:0008006" key="4">
    <source>
        <dbReference type="Google" id="ProtNLM"/>
    </source>
</evidence>
<protein>
    <recommendedName>
        <fullName evidence="4">Beta-lactamase-inhibitor-like PepSY-like domain-containing protein</fullName>
    </recommendedName>
</protein>
<dbReference type="Proteomes" id="UP000271937">
    <property type="component" value="Unassembled WGS sequence"/>
</dbReference>
<keyword evidence="1" id="KW-0732">Signal</keyword>
<feature type="signal peptide" evidence="1">
    <location>
        <begin position="1"/>
        <end position="20"/>
    </location>
</feature>
<evidence type="ECO:0000313" key="3">
    <source>
        <dbReference type="Proteomes" id="UP000271937"/>
    </source>
</evidence>
<evidence type="ECO:0000256" key="1">
    <source>
        <dbReference type="SAM" id="SignalP"/>
    </source>
</evidence>
<feature type="chain" id="PRO_5018169670" description="Beta-lactamase-inhibitor-like PepSY-like domain-containing protein" evidence="1">
    <location>
        <begin position="21"/>
        <end position="99"/>
    </location>
</feature>
<comment type="caution">
    <text evidence="2">The sequence shown here is derived from an EMBL/GenBank/DDBJ whole genome shotgun (WGS) entry which is preliminary data.</text>
</comment>
<keyword evidence="3" id="KW-1185">Reference proteome</keyword>
<reference evidence="2 3" key="1">
    <citation type="submission" date="2018-11" db="EMBL/GenBank/DDBJ databases">
        <title>Flavobacterium sp. nov., YIM 102600 draft genome.</title>
        <authorList>
            <person name="Li G."/>
            <person name="Jiang Y."/>
        </authorList>
    </citation>
    <scope>NUCLEOTIDE SEQUENCE [LARGE SCALE GENOMIC DNA]</scope>
    <source>
        <strain evidence="2 3">YIM 102600</strain>
    </source>
</reference>
<sequence>MKKIVALTVIALGFGINADATTEINNSNEINILQEKTYTPIEASAIPADVLKNISSKYGGYTLKEAHTAADGEYKLVLAKDGKTVTAYFSSTGEFIKEA</sequence>
<organism evidence="2 3">
    <name type="scientific">Flavobacterium macacae</name>
    <dbReference type="NCBI Taxonomy" id="2488993"/>
    <lineage>
        <taxon>Bacteria</taxon>
        <taxon>Pseudomonadati</taxon>
        <taxon>Bacteroidota</taxon>
        <taxon>Flavobacteriia</taxon>
        <taxon>Flavobacteriales</taxon>
        <taxon>Flavobacteriaceae</taxon>
        <taxon>Flavobacterium</taxon>
    </lineage>
</organism>
<dbReference type="SUPFAM" id="SSF160574">
    <property type="entry name" value="BT0923-like"/>
    <property type="match status" value="1"/>
</dbReference>
<name>A0A3P3W9D4_9FLAO</name>
<accession>A0A3P3W9D4</accession>
<dbReference type="EMBL" id="RQVR01000009">
    <property type="protein sequence ID" value="RRJ91048.1"/>
    <property type="molecule type" value="Genomic_DNA"/>
</dbReference>
<evidence type="ECO:0000313" key="2">
    <source>
        <dbReference type="EMBL" id="RRJ91048.1"/>
    </source>
</evidence>
<proteinExistence type="predicted"/>
<gene>
    <name evidence="2" type="ORF">EG849_08895</name>
</gene>
<dbReference type="AlphaFoldDB" id="A0A3P3W9D4"/>